<dbReference type="SUPFAM" id="SSF53756">
    <property type="entry name" value="UDP-Glycosyltransferase/glycogen phosphorylase"/>
    <property type="match status" value="1"/>
</dbReference>
<comment type="caution">
    <text evidence="1">The sequence shown here is derived from an EMBL/GenBank/DDBJ whole genome shotgun (WGS) entry which is preliminary data.</text>
</comment>
<dbReference type="Proteomes" id="UP001055111">
    <property type="component" value="Unassembled WGS sequence"/>
</dbReference>
<evidence type="ECO:0000313" key="2">
    <source>
        <dbReference type="Proteomes" id="UP001055111"/>
    </source>
</evidence>
<protein>
    <submittedName>
        <fullName evidence="1">Uncharacterized protein</fullName>
    </submittedName>
</protein>
<accession>A0AA37IAB7</accession>
<organism evidence="1 2">
    <name type="scientific">Caballeronia novacaledonica</name>
    <dbReference type="NCBI Taxonomy" id="1544861"/>
    <lineage>
        <taxon>Bacteria</taxon>
        <taxon>Pseudomonadati</taxon>
        <taxon>Pseudomonadota</taxon>
        <taxon>Betaproteobacteria</taxon>
        <taxon>Burkholderiales</taxon>
        <taxon>Burkholderiaceae</taxon>
        <taxon>Caballeronia</taxon>
    </lineage>
</organism>
<proteinExistence type="predicted"/>
<dbReference type="EMBL" id="BPUS01000005">
    <property type="protein sequence ID" value="GJH26027.1"/>
    <property type="molecule type" value="Genomic_DNA"/>
</dbReference>
<sequence length="464" mass="50830">MKMVSRGVAESSPSLLAQEGWAFRAEESAVRKAINTAIAPSERGVMWKPLSDGHPLSTEETFKLLFDAHASAIRGLVLAFSHDDYLTNVGGVQNCIGDEQVSLQVEGWAYVHFCPNAPKPSLAVESSLSQFCCIANVDGKRAGLVLMSDVLSAARKLGKSGAELRCIVHHLMGYSPEHLALVAQACGSHTKPFVWIHDLFSLCPTFTLLRNEATFCHAPALTSPACGVCHAGPDRSEHVRRVRNFFDATQPIVLAPSQTILDFWSSHHGYQRTDAHVVPPCSIEFHCDAPTYLPQRPLKVAFLGAPMYHKGWHVFEALARWHATDARYEFYHLGRHDVQVPGIRFIQTGVSAKDRSAMLRSVTEANIDAVINWSLCFESFSFVTHEALAAGTYVIARKDAGHVAPVLSTQYAESGLLVGSEIELNALFADGEIRKLVSTSHRRFGTLHYGRGTTPVLTQETGCA</sequence>
<reference evidence="1" key="1">
    <citation type="submission" date="2022-09" db="EMBL/GenBank/DDBJ databases">
        <title>Isolation and characterization of 3-chlorobenzoate degrading bacteria from soils in Shizuoka.</title>
        <authorList>
            <person name="Ifat A."/>
            <person name="Ogawa N."/>
            <person name="Kimbara K."/>
            <person name="Moriuchi R."/>
            <person name="Dohra H."/>
            <person name="Shintani M."/>
        </authorList>
    </citation>
    <scope>NUCLEOTIDE SEQUENCE</scope>
    <source>
        <strain evidence="1">19CS4-2</strain>
    </source>
</reference>
<dbReference type="Gene3D" id="3.40.50.2000">
    <property type="entry name" value="Glycogen Phosphorylase B"/>
    <property type="match status" value="2"/>
</dbReference>
<gene>
    <name evidence="1" type="ORF">CBA19CS42_15945</name>
</gene>
<dbReference type="AlphaFoldDB" id="A0AA37IAB7"/>
<dbReference type="RefSeq" id="WP_238212648.1">
    <property type="nucleotide sequence ID" value="NZ_BPUS01000005.1"/>
</dbReference>
<evidence type="ECO:0000313" key="1">
    <source>
        <dbReference type="EMBL" id="GJH26027.1"/>
    </source>
</evidence>
<name>A0AA37IAB7_9BURK</name>